<dbReference type="InterPro" id="IPR050273">
    <property type="entry name" value="GppA/Ppx_hydrolase"/>
</dbReference>
<evidence type="ECO:0000313" key="3">
    <source>
        <dbReference type="Proteomes" id="UP000316562"/>
    </source>
</evidence>
<dbReference type="GO" id="GO:0016462">
    <property type="term" value="F:pyrophosphatase activity"/>
    <property type="evidence" value="ECO:0007669"/>
    <property type="project" value="TreeGrafter"/>
</dbReference>
<evidence type="ECO:0000313" key="2">
    <source>
        <dbReference type="EMBL" id="RZD15879.1"/>
    </source>
</evidence>
<dbReference type="InterPro" id="IPR003695">
    <property type="entry name" value="Ppx_GppA_N"/>
</dbReference>
<sequence length="313" mass="35033">MFAAIDIGTNTVRCIIAESKKDVLRPLFVDMKIVRLGENFKKTGIINQSAIDRAMKVLAYYSGVIRRYNINPEDVIATGTSVMRDAPNGQAVAHKIYDEFRIKVNIIDGEKEAEITLSGIENCFDGLKDFYAIDIGGGSTEYICCKAGLPLWKKSINIGAIHLTEEFLKSDPPEPDEILNMELYIENSINILKNDLLTSGYNFRQPLSLLGTAGTITTIAMVDMQLEDYSREKIHGYKINRENIKNIYKIFCSSDNKERYNITGIEHGREDLVIAGTAICLKSMDFFNASHITDSECSLLEGLITYDKSIADI</sequence>
<organism evidence="2 3">
    <name type="scientific">Acididesulfobacter guangdongensis</name>
    <dbReference type="NCBI Taxonomy" id="2597225"/>
    <lineage>
        <taxon>Bacteria</taxon>
        <taxon>Deltaproteobacteria</taxon>
        <taxon>Candidatus Acidulodesulfobacterales</taxon>
        <taxon>Candidatus Acididesulfobacter</taxon>
    </lineage>
</organism>
<dbReference type="PANTHER" id="PTHR30005:SF0">
    <property type="entry name" value="RETROGRADE REGULATION PROTEIN 2"/>
    <property type="match status" value="1"/>
</dbReference>
<name>A0A519BF50_ACIG2</name>
<reference evidence="2 3" key="1">
    <citation type="journal article" date="2019" name="ISME J.">
        <title>Insights into ecological role of a new deltaproteobacterial order Candidatus Acidulodesulfobacterales by metagenomics and metatranscriptomics.</title>
        <authorList>
            <person name="Tan S."/>
            <person name="Liu J."/>
            <person name="Fang Y."/>
            <person name="Hedlund B.P."/>
            <person name="Lian Z.H."/>
            <person name="Huang L.Y."/>
            <person name="Li J.T."/>
            <person name="Huang L.N."/>
            <person name="Li W.J."/>
            <person name="Jiang H.C."/>
            <person name="Dong H.L."/>
            <person name="Shu W.S."/>
        </authorList>
    </citation>
    <scope>NUCLEOTIDE SEQUENCE [LARGE SCALE GENOMIC DNA]</scope>
    <source>
        <strain evidence="2">AP2</strain>
    </source>
</reference>
<proteinExistence type="predicted"/>
<dbReference type="Proteomes" id="UP000316562">
    <property type="component" value="Unassembled WGS sequence"/>
</dbReference>
<comment type="caution">
    <text evidence="2">The sequence shown here is derived from an EMBL/GenBank/DDBJ whole genome shotgun (WGS) entry which is preliminary data.</text>
</comment>
<dbReference type="InterPro" id="IPR043129">
    <property type="entry name" value="ATPase_NBD"/>
</dbReference>
<dbReference type="Gene3D" id="3.30.420.40">
    <property type="match status" value="1"/>
</dbReference>
<dbReference type="AlphaFoldDB" id="A0A519BF50"/>
<dbReference type="PANTHER" id="PTHR30005">
    <property type="entry name" value="EXOPOLYPHOSPHATASE"/>
    <property type="match status" value="1"/>
</dbReference>
<dbReference type="Pfam" id="PF02541">
    <property type="entry name" value="Ppx-GppA"/>
    <property type="match status" value="1"/>
</dbReference>
<gene>
    <name evidence="2" type="ORF">EVJ46_06685</name>
</gene>
<accession>A0A519BF50</accession>
<dbReference type="CDD" id="cd24054">
    <property type="entry name" value="ASKHA_NBD_AaPPX-GppA_MtPPX2-like"/>
    <property type="match status" value="1"/>
</dbReference>
<evidence type="ECO:0000259" key="1">
    <source>
        <dbReference type="Pfam" id="PF02541"/>
    </source>
</evidence>
<protein>
    <recommendedName>
        <fullName evidence="1">Ppx/GppA phosphatase N-terminal domain-containing protein</fullName>
    </recommendedName>
</protein>
<dbReference type="Gene3D" id="3.30.420.150">
    <property type="entry name" value="Exopolyphosphatase. Domain 2"/>
    <property type="match status" value="1"/>
</dbReference>
<dbReference type="EMBL" id="SGBC01000003">
    <property type="protein sequence ID" value="RZD15879.1"/>
    <property type="molecule type" value="Genomic_DNA"/>
</dbReference>
<dbReference type="SUPFAM" id="SSF53067">
    <property type="entry name" value="Actin-like ATPase domain"/>
    <property type="match status" value="2"/>
</dbReference>
<feature type="domain" description="Ppx/GppA phosphatase N-terminal" evidence="1">
    <location>
        <begin position="15"/>
        <end position="305"/>
    </location>
</feature>